<reference evidence="1" key="1">
    <citation type="submission" date="2019-08" db="EMBL/GenBank/DDBJ databases">
        <authorList>
            <person name="Kucharzyk K."/>
            <person name="Murdoch R.W."/>
            <person name="Higgins S."/>
            <person name="Loffler F."/>
        </authorList>
    </citation>
    <scope>NUCLEOTIDE SEQUENCE</scope>
</reference>
<dbReference type="AlphaFoldDB" id="A0A645CLK5"/>
<organism evidence="1">
    <name type="scientific">bioreactor metagenome</name>
    <dbReference type="NCBI Taxonomy" id="1076179"/>
    <lineage>
        <taxon>unclassified sequences</taxon>
        <taxon>metagenomes</taxon>
        <taxon>ecological metagenomes</taxon>
    </lineage>
</organism>
<name>A0A645CLK5_9ZZZZ</name>
<gene>
    <name evidence="1" type="ORF">SDC9_124909</name>
</gene>
<comment type="caution">
    <text evidence="1">The sequence shown here is derived from an EMBL/GenBank/DDBJ whole genome shotgun (WGS) entry which is preliminary data.</text>
</comment>
<evidence type="ECO:0000313" key="1">
    <source>
        <dbReference type="EMBL" id="MPM77900.1"/>
    </source>
</evidence>
<dbReference type="EMBL" id="VSSQ01028260">
    <property type="protein sequence ID" value="MPM77900.1"/>
    <property type="molecule type" value="Genomic_DNA"/>
</dbReference>
<proteinExistence type="predicted"/>
<sequence>MAPVIQLVRRGQPRRAGAHHGNFLPGPLGRAAALHAAGGERVLNHTQLVVPDGHRVAVQPADTRVLTGGGADPPGKFGKVVGFEKAAQGMAPVSGPKHVVPLRNQVVKGAAEDLPFVEHPRLTVRRAAVHAPPALPGADAVGLGKMKFVPVLHPLQGRALRIVLTGIVQESGNFTHM</sequence>
<protein>
    <submittedName>
        <fullName evidence="1">Uncharacterized protein</fullName>
    </submittedName>
</protein>
<accession>A0A645CLK5</accession>